<dbReference type="eggNOG" id="ENOG502S7JS">
    <property type="taxonomic scope" value="Eukaryota"/>
</dbReference>
<dbReference type="Proteomes" id="UP000032180">
    <property type="component" value="Chromosome 11"/>
</dbReference>
<reference evidence="3 4" key="1">
    <citation type="submission" date="2012-08" db="EMBL/GenBank/DDBJ databases">
        <title>Oryza genome evolution.</title>
        <authorList>
            <person name="Wing R.A."/>
        </authorList>
    </citation>
    <scope>NUCLEOTIDE SEQUENCE</scope>
</reference>
<dbReference type="HOGENOM" id="CLU_102808_4_0_1"/>
<keyword evidence="1 2" id="KW-0732">Signal</keyword>
<protein>
    <submittedName>
        <fullName evidence="3">Uncharacterized protein</fullName>
    </submittedName>
</protein>
<dbReference type="InterPro" id="IPR040361">
    <property type="entry name" value="TPD1"/>
</dbReference>
<dbReference type="GO" id="GO:0001709">
    <property type="term" value="P:cell fate determination"/>
    <property type="evidence" value="ECO:0007669"/>
    <property type="project" value="TreeGrafter"/>
</dbReference>
<evidence type="ECO:0000256" key="1">
    <source>
        <dbReference type="ARBA" id="ARBA00022729"/>
    </source>
</evidence>
<keyword evidence="4" id="KW-1185">Reference proteome</keyword>
<name>A0A0D9XSB7_9ORYZ</name>
<dbReference type="EnsemblPlants" id="LPERR11G11410.1">
    <property type="protein sequence ID" value="LPERR11G11410.1"/>
    <property type="gene ID" value="LPERR11G11410"/>
</dbReference>
<reference evidence="4" key="2">
    <citation type="submission" date="2013-12" db="EMBL/GenBank/DDBJ databases">
        <authorList>
            <person name="Yu Y."/>
            <person name="Lee S."/>
            <person name="de Baynast K."/>
            <person name="Wissotski M."/>
            <person name="Liu L."/>
            <person name="Talag J."/>
            <person name="Goicoechea J."/>
            <person name="Angelova A."/>
            <person name="Jetty R."/>
            <person name="Kudrna D."/>
            <person name="Golser W."/>
            <person name="Rivera L."/>
            <person name="Zhang J."/>
            <person name="Wing R."/>
        </authorList>
    </citation>
    <scope>NUCLEOTIDE SEQUENCE</scope>
</reference>
<proteinExistence type="predicted"/>
<evidence type="ECO:0000313" key="4">
    <source>
        <dbReference type="Proteomes" id="UP000032180"/>
    </source>
</evidence>
<organism evidence="3 4">
    <name type="scientific">Leersia perrieri</name>
    <dbReference type="NCBI Taxonomy" id="77586"/>
    <lineage>
        <taxon>Eukaryota</taxon>
        <taxon>Viridiplantae</taxon>
        <taxon>Streptophyta</taxon>
        <taxon>Embryophyta</taxon>
        <taxon>Tracheophyta</taxon>
        <taxon>Spermatophyta</taxon>
        <taxon>Magnoliopsida</taxon>
        <taxon>Liliopsida</taxon>
        <taxon>Poales</taxon>
        <taxon>Poaceae</taxon>
        <taxon>BOP clade</taxon>
        <taxon>Oryzoideae</taxon>
        <taxon>Oryzeae</taxon>
        <taxon>Oryzinae</taxon>
        <taxon>Leersia</taxon>
    </lineage>
</organism>
<feature type="signal peptide" evidence="2">
    <location>
        <begin position="1"/>
        <end position="21"/>
    </location>
</feature>
<dbReference type="Pfam" id="PF24068">
    <property type="entry name" value="TPD1_C"/>
    <property type="match status" value="1"/>
</dbReference>
<evidence type="ECO:0000313" key="3">
    <source>
        <dbReference type="EnsemblPlants" id="LPERR11G11410.1"/>
    </source>
</evidence>
<dbReference type="STRING" id="77586.A0A0D9XSB7"/>
<feature type="chain" id="PRO_5002350732" evidence="2">
    <location>
        <begin position="22"/>
        <end position="125"/>
    </location>
</feature>
<dbReference type="AlphaFoldDB" id="A0A0D9XSB7"/>
<accession>A0A0D9XSB7</accession>
<evidence type="ECO:0000256" key="2">
    <source>
        <dbReference type="SAM" id="SignalP"/>
    </source>
</evidence>
<dbReference type="PANTHER" id="PTHR33184:SF72">
    <property type="entry name" value="BETA-1,3-N-ACETYLGLUCOSAMINYLTRANSFERASE FAMILY PROTEIN"/>
    <property type="match status" value="1"/>
</dbReference>
<dbReference type="PANTHER" id="PTHR33184">
    <property type="entry name" value="PROTEIN TAPETUM DETERMINANT 1-LIKE-RELATED"/>
    <property type="match status" value="1"/>
</dbReference>
<dbReference type="Gramene" id="LPERR11G11410.1">
    <property type="protein sequence ID" value="LPERR11G11410.1"/>
    <property type="gene ID" value="LPERR11G11410"/>
</dbReference>
<sequence>MAVKATILSLFLAALLCHVHAGETTGCELSDIHVSVQKTGKLVEGQPEYRVTVDNTCPCPQSTVTVHCAGLSTVEPVDRSKISVIDNKNCIIAGGHGIFNGAPVTFTYAWKTPQDFAVVSARPQC</sequence>
<reference evidence="3" key="3">
    <citation type="submission" date="2015-04" db="UniProtKB">
        <authorList>
            <consortium name="EnsemblPlants"/>
        </authorList>
    </citation>
    <scope>IDENTIFICATION</scope>
</reference>